<dbReference type="Proteomes" id="UP000005632">
    <property type="component" value="Chromosome"/>
</dbReference>
<dbReference type="HOGENOM" id="CLU_2920410_0_0_12"/>
<accession>G8QU71</accession>
<evidence type="ECO:0000313" key="2">
    <source>
        <dbReference type="Proteomes" id="UP000005632"/>
    </source>
</evidence>
<gene>
    <name evidence="1" type="ordered locus">SpiGrapes_0177</name>
</gene>
<organism evidence="1 2">
    <name type="scientific">Sphaerochaeta pleomorpha (strain ATCC BAA-1885 / DSM 22778 / Grapes)</name>
    <dbReference type="NCBI Taxonomy" id="158190"/>
    <lineage>
        <taxon>Bacteria</taxon>
        <taxon>Pseudomonadati</taxon>
        <taxon>Spirochaetota</taxon>
        <taxon>Spirochaetia</taxon>
        <taxon>Spirochaetales</taxon>
        <taxon>Sphaerochaetaceae</taxon>
        <taxon>Sphaerochaeta</taxon>
    </lineage>
</organism>
<dbReference type="AlphaFoldDB" id="G8QU71"/>
<sequence>MGSCVPTLYMRIFYAKKASILSKSLRKPMQLSFEIVIYKRLIKAKSRITLSFSLGLTNEAE</sequence>
<dbReference type="KEGG" id="sgp:SpiGrapes_0177"/>
<name>G8QU71_SPHPG</name>
<protein>
    <submittedName>
        <fullName evidence="1">Uncharacterized protein</fullName>
    </submittedName>
</protein>
<proteinExistence type="predicted"/>
<evidence type="ECO:0000313" key="1">
    <source>
        <dbReference type="EMBL" id="AEV28041.1"/>
    </source>
</evidence>
<keyword evidence="2" id="KW-1185">Reference proteome</keyword>
<dbReference type="EMBL" id="CP003155">
    <property type="protein sequence ID" value="AEV28041.1"/>
    <property type="molecule type" value="Genomic_DNA"/>
</dbReference>
<reference evidence="1 2" key="1">
    <citation type="submission" date="2011-11" db="EMBL/GenBank/DDBJ databases">
        <title>Complete sequence of Spirochaeta sp. grapes.</title>
        <authorList>
            <consortium name="US DOE Joint Genome Institute"/>
            <person name="Lucas S."/>
            <person name="Han J."/>
            <person name="Lapidus A."/>
            <person name="Cheng J.-F."/>
            <person name="Goodwin L."/>
            <person name="Pitluck S."/>
            <person name="Peters L."/>
            <person name="Ovchinnikova G."/>
            <person name="Munk A.C."/>
            <person name="Detter J.C."/>
            <person name="Han C."/>
            <person name="Tapia R."/>
            <person name="Land M."/>
            <person name="Hauser L."/>
            <person name="Kyrpides N."/>
            <person name="Ivanova N."/>
            <person name="Pagani I."/>
            <person name="Ritalahtilisa K."/>
            <person name="Loeffler F."/>
            <person name="Woyke T."/>
        </authorList>
    </citation>
    <scope>NUCLEOTIDE SEQUENCE [LARGE SCALE GENOMIC DNA]</scope>
    <source>
        <strain evidence="2">ATCC BAA-1885 / DSM 22778 / Grapes</strain>
    </source>
</reference>